<dbReference type="EMBL" id="BAABFN010000004">
    <property type="protein sequence ID" value="GAA4310474.1"/>
    <property type="molecule type" value="Genomic_DNA"/>
</dbReference>
<dbReference type="Pfam" id="PF16398">
    <property type="entry name" value="DUF5007"/>
    <property type="match status" value="1"/>
</dbReference>
<organism evidence="1 2">
    <name type="scientific">Compostibacter hankyongensis</name>
    <dbReference type="NCBI Taxonomy" id="1007089"/>
    <lineage>
        <taxon>Bacteria</taxon>
        <taxon>Pseudomonadati</taxon>
        <taxon>Bacteroidota</taxon>
        <taxon>Chitinophagia</taxon>
        <taxon>Chitinophagales</taxon>
        <taxon>Chitinophagaceae</taxon>
        <taxon>Compostibacter</taxon>
    </lineage>
</organism>
<name>A0ABP8FT19_9BACT</name>
<dbReference type="InterPro" id="IPR032173">
    <property type="entry name" value="DUF5007"/>
</dbReference>
<accession>A0ABP8FT19</accession>
<keyword evidence="2" id="KW-1185">Reference proteome</keyword>
<dbReference type="Proteomes" id="UP001501207">
    <property type="component" value="Unassembled WGS sequence"/>
</dbReference>
<evidence type="ECO:0000313" key="1">
    <source>
        <dbReference type="EMBL" id="GAA4310474.1"/>
    </source>
</evidence>
<protein>
    <submittedName>
        <fullName evidence="1">DUF5007 domain-containing protein</fullName>
    </submittedName>
</protein>
<comment type="caution">
    <text evidence="1">The sequence shown here is derived from an EMBL/GenBank/DDBJ whole genome shotgun (WGS) entry which is preliminary data.</text>
</comment>
<gene>
    <name evidence="1" type="ORF">GCM10023143_18970</name>
</gene>
<reference evidence="2" key="1">
    <citation type="journal article" date="2019" name="Int. J. Syst. Evol. Microbiol.">
        <title>The Global Catalogue of Microorganisms (GCM) 10K type strain sequencing project: providing services to taxonomists for standard genome sequencing and annotation.</title>
        <authorList>
            <consortium name="The Broad Institute Genomics Platform"/>
            <consortium name="The Broad Institute Genome Sequencing Center for Infectious Disease"/>
            <person name="Wu L."/>
            <person name="Ma J."/>
        </authorList>
    </citation>
    <scope>NUCLEOTIDE SEQUENCE [LARGE SCALE GENOMIC DNA]</scope>
    <source>
        <strain evidence="2">JCM 17664</strain>
    </source>
</reference>
<proteinExistence type="predicted"/>
<sequence length="344" mass="38844">MAGILLTLGILITLAAGCYKEGLPEEQDYFSKDMNYSINRFVVNLGRTNPFVNIFNADYSSEPLTFSILDVRHNDGSPAPELRQEIPVKEWKEYYSGDEKSIAEITAKQQDGKSPVLYIRPNSGEIFFRNTDSSKVKIGTYRFDVKVSNGGGEKIFSDMQLDVRLPHPYEPYEYDDSTGLLLPPDEGGVIHPNQVSGVMDMLERTLPADSVNVYFVKTGDAKNTLTFKFFDEDSTIIPLTRFNMMQWDSLHYRSGMIGADVFPFAFNRRFDSDSTAVTYDIPNPFPVLADVSGNTDRASITFKYNRASFGQRKNASIGLSFAIYAPGEWQVIFKFKIDPKFDDD</sequence>
<evidence type="ECO:0000313" key="2">
    <source>
        <dbReference type="Proteomes" id="UP001501207"/>
    </source>
</evidence>